<dbReference type="OrthoDB" id="1917367at2759"/>
<accession>A0A371HF16</accession>
<proteinExistence type="predicted"/>
<gene>
    <name evidence="1" type="primary">GIP</name>
    <name evidence="1" type="ORF">CR513_15380</name>
</gene>
<keyword evidence="2" id="KW-1185">Reference proteome</keyword>
<reference evidence="1" key="1">
    <citation type="submission" date="2018-05" db="EMBL/GenBank/DDBJ databases">
        <title>Draft genome of Mucuna pruriens seed.</title>
        <authorList>
            <person name="Nnadi N.E."/>
            <person name="Vos R."/>
            <person name="Hasami M.H."/>
            <person name="Devisetty U.K."/>
            <person name="Aguiy J.C."/>
        </authorList>
    </citation>
    <scope>NUCLEOTIDE SEQUENCE [LARGE SCALE GENOMIC DNA]</scope>
    <source>
        <strain evidence="1">JCA_2017</strain>
    </source>
</reference>
<dbReference type="EMBL" id="QJKJ01002792">
    <property type="protein sequence ID" value="RDY01294.1"/>
    <property type="molecule type" value="Genomic_DNA"/>
</dbReference>
<sequence>MPLKHRVPPCVLDVKAREWSPQASSKSDVVAELDSVKLPCFSMNVLGLSCSLTIVWALNKPLEFTLDGISKGTKSKGDRGQYPYTSSKCKPNGTLDRYKARLVAKGYTQTYEIDYEETFALVAKMKI</sequence>
<protein>
    <submittedName>
        <fullName evidence="1">Copia protein</fullName>
    </submittedName>
</protein>
<dbReference type="AlphaFoldDB" id="A0A371HF16"/>
<dbReference type="Proteomes" id="UP000257109">
    <property type="component" value="Unassembled WGS sequence"/>
</dbReference>
<evidence type="ECO:0000313" key="2">
    <source>
        <dbReference type="Proteomes" id="UP000257109"/>
    </source>
</evidence>
<evidence type="ECO:0000313" key="1">
    <source>
        <dbReference type="EMBL" id="RDY01294.1"/>
    </source>
</evidence>
<name>A0A371HF16_MUCPR</name>
<comment type="caution">
    <text evidence="1">The sequence shown here is derived from an EMBL/GenBank/DDBJ whole genome shotgun (WGS) entry which is preliminary data.</text>
</comment>
<organism evidence="1 2">
    <name type="scientific">Mucuna pruriens</name>
    <name type="common">Velvet bean</name>
    <name type="synonym">Dolichos pruriens</name>
    <dbReference type="NCBI Taxonomy" id="157652"/>
    <lineage>
        <taxon>Eukaryota</taxon>
        <taxon>Viridiplantae</taxon>
        <taxon>Streptophyta</taxon>
        <taxon>Embryophyta</taxon>
        <taxon>Tracheophyta</taxon>
        <taxon>Spermatophyta</taxon>
        <taxon>Magnoliopsida</taxon>
        <taxon>eudicotyledons</taxon>
        <taxon>Gunneridae</taxon>
        <taxon>Pentapetalae</taxon>
        <taxon>rosids</taxon>
        <taxon>fabids</taxon>
        <taxon>Fabales</taxon>
        <taxon>Fabaceae</taxon>
        <taxon>Papilionoideae</taxon>
        <taxon>50 kb inversion clade</taxon>
        <taxon>NPAAA clade</taxon>
        <taxon>indigoferoid/millettioid clade</taxon>
        <taxon>Phaseoleae</taxon>
        <taxon>Mucuna</taxon>
    </lineage>
</organism>
<feature type="non-terminal residue" evidence="1">
    <location>
        <position position="1"/>
    </location>
</feature>